<evidence type="ECO:0000256" key="1">
    <source>
        <dbReference type="SAM" id="MobiDB-lite"/>
    </source>
</evidence>
<accession>A0A1J5TPS7</accession>
<proteinExistence type="predicted"/>
<name>A0A1J5TPS7_9ZZZZ</name>
<organism evidence="2">
    <name type="scientific">mine drainage metagenome</name>
    <dbReference type="NCBI Taxonomy" id="410659"/>
    <lineage>
        <taxon>unclassified sequences</taxon>
        <taxon>metagenomes</taxon>
        <taxon>ecological metagenomes</taxon>
    </lineage>
</organism>
<dbReference type="EMBL" id="MLJW01000013">
    <property type="protein sequence ID" value="OIR13998.1"/>
    <property type="molecule type" value="Genomic_DNA"/>
</dbReference>
<dbReference type="AlphaFoldDB" id="A0A1J5TPS7"/>
<feature type="compositionally biased region" description="Low complexity" evidence="1">
    <location>
        <begin position="9"/>
        <end position="37"/>
    </location>
</feature>
<reference evidence="2" key="1">
    <citation type="submission" date="2016-10" db="EMBL/GenBank/DDBJ databases">
        <title>Sequence of Gallionella enrichment culture.</title>
        <authorList>
            <person name="Poehlein A."/>
            <person name="Muehling M."/>
            <person name="Daniel R."/>
        </authorList>
    </citation>
    <scope>NUCLEOTIDE SEQUENCE</scope>
</reference>
<protein>
    <submittedName>
        <fullName evidence="2">Uncharacterized protein</fullName>
    </submittedName>
</protein>
<sequence>MPSPASITAGASSLWQQGQSQQAQRAADQAAQAAQSLQAQARDARAIADRAQDDARSLEMKAAQAQATATQASLSVQTSTAFLNMQVSSSDVYTVVPKLISFDNKLPAQISAPASSTGQIVGSMINTTA</sequence>
<feature type="region of interest" description="Disordered" evidence="1">
    <location>
        <begin position="1"/>
        <end position="37"/>
    </location>
</feature>
<evidence type="ECO:0000313" key="2">
    <source>
        <dbReference type="EMBL" id="OIR13998.1"/>
    </source>
</evidence>
<comment type="caution">
    <text evidence="2">The sequence shown here is derived from an EMBL/GenBank/DDBJ whole genome shotgun (WGS) entry which is preliminary data.</text>
</comment>
<gene>
    <name evidence="2" type="ORF">GALL_51350</name>
</gene>